<dbReference type="HAMAP" id="MF_01547">
    <property type="entry name" value="RNA_methyltr_E"/>
    <property type="match status" value="1"/>
</dbReference>
<accession>G8ZVZ6</accession>
<dbReference type="InterPro" id="IPR029063">
    <property type="entry name" value="SAM-dependent_MTases_sf"/>
</dbReference>
<dbReference type="Pfam" id="PF01728">
    <property type="entry name" value="FtsJ"/>
    <property type="match status" value="1"/>
</dbReference>
<dbReference type="OrthoDB" id="20105at2759"/>
<reference evidence="8 9" key="1">
    <citation type="journal article" date="2011" name="Proc. Natl. Acad. Sci. U.S.A.">
        <title>Evolutionary erosion of yeast sex chromosomes by mating-type switching accidents.</title>
        <authorList>
            <person name="Gordon J.L."/>
            <person name="Armisen D."/>
            <person name="Proux-Wera E."/>
            <person name="Oheigeartaigh S.S."/>
            <person name="Byrne K.P."/>
            <person name="Wolfe K.H."/>
        </authorList>
    </citation>
    <scope>NUCLEOTIDE SEQUENCE [LARGE SCALE GENOMIC DNA]</scope>
    <source>
        <strain evidence="9">ATCC 10662 / CBS 1146 / NBRC 0425 / NCYC 2629 / NRRL Y-866</strain>
    </source>
</reference>
<keyword evidence="9" id="KW-1185">Reference proteome</keyword>
<evidence type="ECO:0000256" key="6">
    <source>
        <dbReference type="ARBA" id="ARBA00041184"/>
    </source>
</evidence>
<evidence type="ECO:0000256" key="1">
    <source>
        <dbReference type="ARBA" id="ARBA00009258"/>
    </source>
</evidence>
<keyword evidence="2" id="KW-0698">rRNA processing</keyword>
<evidence type="ECO:0000256" key="4">
    <source>
        <dbReference type="ARBA" id="ARBA00022679"/>
    </source>
</evidence>
<dbReference type="AlphaFoldDB" id="G8ZVZ6"/>
<dbReference type="PANTHER" id="PTHR10920">
    <property type="entry name" value="RIBOSOMAL RNA METHYLTRANSFERASE"/>
    <property type="match status" value="1"/>
</dbReference>
<keyword evidence="3" id="KW-0489">Methyltransferase</keyword>
<evidence type="ECO:0000313" key="9">
    <source>
        <dbReference type="Proteomes" id="UP000005627"/>
    </source>
</evidence>
<dbReference type="HOGENOM" id="CLU_009422_2_0_1"/>
<keyword evidence="5" id="KW-0949">S-adenosyl-L-methionine</keyword>
<evidence type="ECO:0000256" key="5">
    <source>
        <dbReference type="ARBA" id="ARBA00022691"/>
    </source>
</evidence>
<evidence type="ECO:0000256" key="3">
    <source>
        <dbReference type="ARBA" id="ARBA00022603"/>
    </source>
</evidence>
<dbReference type="InterPro" id="IPR002877">
    <property type="entry name" value="RNA_MeTrfase_FtsJ_dom"/>
</dbReference>
<dbReference type="Gene3D" id="3.40.50.150">
    <property type="entry name" value="Vaccinia Virus protein VP39"/>
    <property type="match status" value="1"/>
</dbReference>
<dbReference type="Proteomes" id="UP000005627">
    <property type="component" value="Chromosome 5"/>
</dbReference>
<dbReference type="InterPro" id="IPR015507">
    <property type="entry name" value="rRNA-MeTfrase_E"/>
</dbReference>
<proteinExistence type="inferred from homology"/>
<comment type="similarity">
    <text evidence="1">Belongs to the class I-like SAM-binding methyltransferase superfamily. RNA methyltransferase RlmE family.</text>
</comment>
<keyword evidence="4" id="KW-0808">Transferase</keyword>
<evidence type="ECO:0000313" key="8">
    <source>
        <dbReference type="EMBL" id="CCE92790.1"/>
    </source>
</evidence>
<sequence>MVVLFGYFIKTSKGHVNVIIISFYLIAYKPWFNLIKLTSSPSDMSLSLVSCGIKRSVPIIRVFKRFNANSKSRWLNRQQNDPYTREAKVQNLRSRAAFKLMEIDDKFKLFSNGKNQRVLDLGFAPGAWSQVASRRIGPSGMVLGVDILPCDPPTGVSSIQANILSKKTHELIRLYFSKHFKLNRNDDLHQDHGYFQHMIEEVTHQQDYETYREVFSADSNDKIDKFPIDVIISDMYEPWPQSSGFWTNITNAAYNRMANTTGLAIKDHYQSIDLCDAALVSAIDLLRPRGHFVCKLYTGKEDKLFEKRLKKVFKRVNRFKPVACRDESKEVYFIGRDKREMIDKLEVFTT</sequence>
<evidence type="ECO:0000259" key="7">
    <source>
        <dbReference type="Pfam" id="PF01728"/>
    </source>
</evidence>
<dbReference type="STRING" id="1076872.G8ZVZ6"/>
<dbReference type="GO" id="GO:0005739">
    <property type="term" value="C:mitochondrion"/>
    <property type="evidence" value="ECO:0007669"/>
    <property type="project" value="EnsemblFungi"/>
</dbReference>
<dbReference type="RefSeq" id="XP_003682001.1">
    <property type="nucleotide sequence ID" value="XM_003681953.1"/>
</dbReference>
<dbReference type="FunCoup" id="G8ZVZ6">
    <property type="interactions" value="36"/>
</dbReference>
<gene>
    <name evidence="8" type="primary">TDEL0E05470</name>
    <name evidence="8" type="ORF">TDEL_0E05470</name>
</gene>
<dbReference type="EMBL" id="HE616746">
    <property type="protein sequence ID" value="CCE92790.1"/>
    <property type="molecule type" value="Genomic_DNA"/>
</dbReference>
<dbReference type="KEGG" id="tdl:TDEL_0E05470"/>
<dbReference type="GeneID" id="11500990"/>
<dbReference type="GO" id="GO:0008650">
    <property type="term" value="F:rRNA (uridine-2'-O-)-methyltransferase activity"/>
    <property type="evidence" value="ECO:0007669"/>
    <property type="project" value="EnsemblFungi"/>
</dbReference>
<organism evidence="8 9">
    <name type="scientific">Torulaspora delbrueckii</name>
    <name type="common">Yeast</name>
    <name type="synonym">Candida colliculosa</name>
    <dbReference type="NCBI Taxonomy" id="4950"/>
    <lineage>
        <taxon>Eukaryota</taxon>
        <taxon>Fungi</taxon>
        <taxon>Dikarya</taxon>
        <taxon>Ascomycota</taxon>
        <taxon>Saccharomycotina</taxon>
        <taxon>Saccharomycetes</taxon>
        <taxon>Saccharomycetales</taxon>
        <taxon>Saccharomycetaceae</taxon>
        <taxon>Torulaspora</taxon>
    </lineage>
</organism>
<feature type="domain" description="Ribosomal RNA methyltransferase FtsJ" evidence="7">
    <location>
        <begin position="93"/>
        <end position="337"/>
    </location>
</feature>
<dbReference type="eggNOG" id="KOG4589">
    <property type="taxonomic scope" value="Eukaryota"/>
</dbReference>
<evidence type="ECO:0000256" key="2">
    <source>
        <dbReference type="ARBA" id="ARBA00022552"/>
    </source>
</evidence>
<dbReference type="InterPro" id="IPR050082">
    <property type="entry name" value="RNA_methyltr_RlmE"/>
</dbReference>
<protein>
    <recommendedName>
        <fullName evidence="6">rRNA methyltransferase 2, mitochondrial</fullName>
    </recommendedName>
</protein>
<dbReference type="InParanoid" id="G8ZVZ6"/>
<dbReference type="SUPFAM" id="SSF53335">
    <property type="entry name" value="S-adenosyl-L-methionine-dependent methyltransferases"/>
    <property type="match status" value="1"/>
</dbReference>
<dbReference type="PANTHER" id="PTHR10920:SF18">
    <property type="entry name" value="RRNA METHYLTRANSFERASE 2, MITOCHONDRIAL"/>
    <property type="match status" value="1"/>
</dbReference>
<name>G8ZVZ6_TORDE</name>